<dbReference type="RefSeq" id="WP_007798810.1">
    <property type="nucleotide sequence ID" value="NZ_DS022276.1"/>
</dbReference>
<sequence>MTTTAPSAERLADCAPTFRHAIRRDTKSEHDALEAQFAPFMTAPERHLSWFLATQYAALGALLASRPVEAERMLSGLLLTELVGRLRFDLENRGVIAPAIKSADESLDGVAIDYLVLGSRLGTETMRRRLFADHQREAIPQYFLIGTMPELWQRHCAELNNIDVGSDRAATVVQDTKAGFAIFARAALTQA</sequence>
<dbReference type="eggNOG" id="ENOG5032YJM">
    <property type="taxonomic scope" value="Bacteria"/>
</dbReference>
<evidence type="ECO:0008006" key="3">
    <source>
        <dbReference type="Google" id="ProtNLM"/>
    </source>
</evidence>
<accession>Q0FGY2</accession>
<dbReference type="GeneID" id="92505495"/>
<dbReference type="SUPFAM" id="SSF48613">
    <property type="entry name" value="Heme oxygenase-like"/>
    <property type="match status" value="1"/>
</dbReference>
<dbReference type="HOGENOM" id="CLU_102535_0_0_5"/>
<dbReference type="STRING" id="314265.R2601_20281"/>
<protein>
    <recommendedName>
        <fullName evidence="3">Heme oxygenase</fullName>
    </recommendedName>
</protein>
<proteinExistence type="predicted"/>
<comment type="caution">
    <text evidence="1">The sequence shown here is derived from an EMBL/GenBank/DDBJ whole genome shotgun (WGS) entry which is preliminary data.</text>
</comment>
<reference evidence="1 2" key="1">
    <citation type="journal article" date="2010" name="J. Bacteriol.">
        <title>Genome sequences of Pelagibaca bermudensis HTCC2601T and Maritimibacter alkaliphilus HTCC2654T, the type strains of two marine Roseobacter genera.</title>
        <authorList>
            <person name="Thrash J.C."/>
            <person name="Cho J.C."/>
            <person name="Ferriera S."/>
            <person name="Johnson J."/>
            <person name="Vergin K.L."/>
            <person name="Giovannoni S.J."/>
        </authorList>
    </citation>
    <scope>NUCLEOTIDE SEQUENCE [LARGE SCALE GENOMIC DNA]</scope>
    <source>
        <strain evidence="2">DSM 26914 / JCM 13377 / KCTC 12554 / HTCC2601</strain>
    </source>
</reference>
<evidence type="ECO:0000313" key="2">
    <source>
        <dbReference type="Proteomes" id="UP000006230"/>
    </source>
</evidence>
<keyword evidence="2" id="KW-1185">Reference proteome</keyword>
<dbReference type="InterPro" id="IPR016084">
    <property type="entry name" value="Haem_Oase-like_multi-hlx"/>
</dbReference>
<name>Q0FGY2_SALBH</name>
<dbReference type="EMBL" id="AATQ01000089">
    <property type="protein sequence ID" value="EAU43445.1"/>
    <property type="molecule type" value="Genomic_DNA"/>
</dbReference>
<gene>
    <name evidence="1" type="ORF">R2601_20281</name>
</gene>
<dbReference type="AlphaFoldDB" id="Q0FGY2"/>
<dbReference type="Gene3D" id="1.20.910.10">
    <property type="entry name" value="Heme oxygenase-like"/>
    <property type="match status" value="1"/>
</dbReference>
<dbReference type="Proteomes" id="UP000006230">
    <property type="component" value="Unassembled WGS sequence"/>
</dbReference>
<evidence type="ECO:0000313" key="1">
    <source>
        <dbReference type="EMBL" id="EAU43445.1"/>
    </source>
</evidence>
<organism evidence="1 2">
    <name type="scientific">Salipiger bermudensis (strain DSM 26914 / JCM 13377 / KCTC 12554 / HTCC2601)</name>
    <name type="common">Pelagibaca bermudensis</name>
    <dbReference type="NCBI Taxonomy" id="314265"/>
    <lineage>
        <taxon>Bacteria</taxon>
        <taxon>Pseudomonadati</taxon>
        <taxon>Pseudomonadota</taxon>
        <taxon>Alphaproteobacteria</taxon>
        <taxon>Rhodobacterales</taxon>
        <taxon>Roseobacteraceae</taxon>
        <taxon>Salipiger</taxon>
    </lineage>
</organism>